<evidence type="ECO:0000256" key="1">
    <source>
        <dbReference type="ARBA" id="ARBA00000681"/>
    </source>
</evidence>
<dbReference type="EC" id="3.2.1.8" evidence="9"/>
<sequence length="98" mass="11588">MTPENEMKWESLERNRGQYHARRNGKSLRGHTLVWHSQHPSWLNNLSADELRTVVRNHITTVMSRYRGRIRAWDVVNEAFNEDGSRRNSIFQQKLGDG</sequence>
<dbReference type="PANTHER" id="PTHR31490:SF88">
    <property type="entry name" value="BETA-XYLANASE"/>
    <property type="match status" value="1"/>
</dbReference>
<organism evidence="11 12">
    <name type="scientific">Amycolatopsis arida</name>
    <dbReference type="NCBI Taxonomy" id="587909"/>
    <lineage>
        <taxon>Bacteria</taxon>
        <taxon>Bacillati</taxon>
        <taxon>Actinomycetota</taxon>
        <taxon>Actinomycetes</taxon>
        <taxon>Pseudonocardiales</taxon>
        <taxon>Pseudonocardiaceae</taxon>
        <taxon>Amycolatopsis</taxon>
    </lineage>
</organism>
<evidence type="ECO:0000313" key="12">
    <source>
        <dbReference type="Proteomes" id="UP000198727"/>
    </source>
</evidence>
<dbReference type="STRING" id="587909.SAMN05421810_1045"/>
<dbReference type="AlphaFoldDB" id="A0A1I5UKF1"/>
<gene>
    <name evidence="11" type="ORF">SAMN05421810_1045</name>
</gene>
<evidence type="ECO:0000256" key="4">
    <source>
        <dbReference type="ARBA" id="ARBA00022729"/>
    </source>
</evidence>
<dbReference type="GO" id="GO:0031176">
    <property type="term" value="F:endo-1,4-beta-xylanase activity"/>
    <property type="evidence" value="ECO:0007669"/>
    <property type="project" value="UniProtKB-EC"/>
</dbReference>
<proteinExistence type="inferred from homology"/>
<dbReference type="GO" id="GO:0045493">
    <property type="term" value="P:xylan catabolic process"/>
    <property type="evidence" value="ECO:0007669"/>
    <property type="project" value="UniProtKB-KW"/>
</dbReference>
<keyword evidence="7 9" id="KW-0326">Glycosidase</keyword>
<evidence type="ECO:0000256" key="2">
    <source>
        <dbReference type="ARBA" id="ARBA00007495"/>
    </source>
</evidence>
<accession>A0A1I5UKF1</accession>
<keyword evidence="5 9" id="KW-0378">Hydrolase</keyword>
<feature type="domain" description="GH10" evidence="10">
    <location>
        <begin position="1"/>
        <end position="98"/>
    </location>
</feature>
<keyword evidence="4" id="KW-0732">Signal</keyword>
<dbReference type="SMART" id="SM00633">
    <property type="entry name" value="Glyco_10"/>
    <property type="match status" value="1"/>
</dbReference>
<evidence type="ECO:0000256" key="5">
    <source>
        <dbReference type="ARBA" id="ARBA00022801"/>
    </source>
</evidence>
<comment type="similarity">
    <text evidence="2 9">Belongs to the glycosyl hydrolase 10 (cellulase F) family.</text>
</comment>
<name>A0A1I5UKF1_9PSEU</name>
<evidence type="ECO:0000259" key="10">
    <source>
        <dbReference type="PROSITE" id="PS51760"/>
    </source>
</evidence>
<dbReference type="Proteomes" id="UP000198727">
    <property type="component" value="Unassembled WGS sequence"/>
</dbReference>
<dbReference type="SUPFAM" id="SSF51445">
    <property type="entry name" value="(Trans)glycosidases"/>
    <property type="match status" value="1"/>
</dbReference>
<keyword evidence="12" id="KW-1185">Reference proteome</keyword>
<evidence type="ECO:0000256" key="3">
    <source>
        <dbReference type="ARBA" id="ARBA00022651"/>
    </source>
</evidence>
<dbReference type="InterPro" id="IPR017853">
    <property type="entry name" value="GH"/>
</dbReference>
<reference evidence="12" key="1">
    <citation type="submission" date="2016-10" db="EMBL/GenBank/DDBJ databases">
        <authorList>
            <person name="Varghese N."/>
            <person name="Submissions S."/>
        </authorList>
    </citation>
    <scope>NUCLEOTIDE SEQUENCE [LARGE SCALE GENOMIC DNA]</scope>
    <source>
        <strain evidence="12">CGMCC 4.5579</strain>
    </source>
</reference>
<evidence type="ECO:0000256" key="9">
    <source>
        <dbReference type="RuleBase" id="RU361174"/>
    </source>
</evidence>
<dbReference type="PROSITE" id="PS51760">
    <property type="entry name" value="GH10_2"/>
    <property type="match status" value="1"/>
</dbReference>
<evidence type="ECO:0000256" key="6">
    <source>
        <dbReference type="ARBA" id="ARBA00023277"/>
    </source>
</evidence>
<keyword evidence="8 9" id="KW-0624">Polysaccharide degradation</keyword>
<comment type="catalytic activity">
    <reaction evidence="1 9">
        <text>Endohydrolysis of (1-&gt;4)-beta-D-xylosidic linkages in xylans.</text>
        <dbReference type="EC" id="3.2.1.8"/>
    </reaction>
</comment>
<evidence type="ECO:0000313" key="11">
    <source>
        <dbReference type="EMBL" id="SFP95720.1"/>
    </source>
</evidence>
<evidence type="ECO:0000256" key="7">
    <source>
        <dbReference type="ARBA" id="ARBA00023295"/>
    </source>
</evidence>
<dbReference type="PRINTS" id="PR00134">
    <property type="entry name" value="GLHYDRLASE10"/>
</dbReference>
<dbReference type="Pfam" id="PF00331">
    <property type="entry name" value="Glyco_hydro_10"/>
    <property type="match status" value="1"/>
</dbReference>
<dbReference type="InterPro" id="IPR044846">
    <property type="entry name" value="GH10"/>
</dbReference>
<keyword evidence="3 11" id="KW-0858">Xylan degradation</keyword>
<keyword evidence="6 9" id="KW-0119">Carbohydrate metabolism</keyword>
<dbReference type="InterPro" id="IPR001000">
    <property type="entry name" value="GH10_dom"/>
</dbReference>
<evidence type="ECO:0000256" key="8">
    <source>
        <dbReference type="ARBA" id="ARBA00023326"/>
    </source>
</evidence>
<dbReference type="PANTHER" id="PTHR31490">
    <property type="entry name" value="GLYCOSYL HYDROLASE"/>
    <property type="match status" value="1"/>
</dbReference>
<dbReference type="Gene3D" id="3.20.20.80">
    <property type="entry name" value="Glycosidases"/>
    <property type="match status" value="1"/>
</dbReference>
<protein>
    <recommendedName>
        <fullName evidence="9">Beta-xylanase</fullName>
        <ecNumber evidence="9">3.2.1.8</ecNumber>
    </recommendedName>
</protein>
<dbReference type="EMBL" id="FOWW01000004">
    <property type="protein sequence ID" value="SFP95720.1"/>
    <property type="molecule type" value="Genomic_DNA"/>
</dbReference>